<dbReference type="Gene3D" id="3.40.220.10">
    <property type="entry name" value="Leucine Aminopeptidase, subunit E, domain 1"/>
    <property type="match status" value="1"/>
</dbReference>
<dbReference type="InterPro" id="IPR029510">
    <property type="entry name" value="Ald_DH_CS_GLU"/>
</dbReference>
<evidence type="ECO:0000256" key="7">
    <source>
        <dbReference type="ARBA" id="ARBA00050387"/>
    </source>
</evidence>
<dbReference type="NCBIfam" id="TIGR01780">
    <property type="entry name" value="SSADH"/>
    <property type="match status" value="1"/>
</dbReference>
<dbReference type="FunFam" id="3.40.309.10:FF:000004">
    <property type="entry name" value="Succinate-semialdehyde dehydrogenase I"/>
    <property type="match status" value="1"/>
</dbReference>
<dbReference type="OrthoDB" id="310895at2759"/>
<dbReference type="InterPro" id="IPR019261">
    <property type="entry name" value="PARG_cat_microbial"/>
</dbReference>
<dbReference type="InterPro" id="IPR043472">
    <property type="entry name" value="Macro_dom-like"/>
</dbReference>
<evidence type="ECO:0000313" key="15">
    <source>
        <dbReference type="Proteomes" id="UP000242791"/>
    </source>
</evidence>
<dbReference type="EC" id="1.2.1.16" evidence="9"/>
<evidence type="ECO:0000256" key="10">
    <source>
        <dbReference type="PROSITE-ProRule" id="PRU10007"/>
    </source>
</evidence>
<proteinExistence type="inferred from homology"/>
<keyword evidence="5 11" id="KW-0560">Oxidoreductase</keyword>
<gene>
    <name evidence="14" type="ORF">ACJ73_02447</name>
</gene>
<organism evidence="14 15">
    <name type="scientific">Blastomyces percursus</name>
    <dbReference type="NCBI Taxonomy" id="1658174"/>
    <lineage>
        <taxon>Eukaryota</taxon>
        <taxon>Fungi</taxon>
        <taxon>Dikarya</taxon>
        <taxon>Ascomycota</taxon>
        <taxon>Pezizomycotina</taxon>
        <taxon>Eurotiomycetes</taxon>
        <taxon>Eurotiomycetidae</taxon>
        <taxon>Onygenales</taxon>
        <taxon>Ajellomycetaceae</taxon>
        <taxon>Blastomyces</taxon>
    </lineage>
</organism>
<feature type="domain" description="Aldehyde dehydrogenase" evidence="12">
    <location>
        <begin position="483"/>
        <end position="946"/>
    </location>
</feature>
<dbReference type="NCBIfam" id="TIGR02452">
    <property type="entry name" value="TIGR02452 family protein"/>
    <property type="match status" value="1"/>
</dbReference>
<protein>
    <recommendedName>
        <fullName evidence="4">Succinate-semialdehyde dehydrogenase, mitochondrial</fullName>
        <ecNumber evidence="9">1.2.1.16</ecNumber>
        <ecNumber evidence="3">1.2.1.24</ecNumber>
    </recommendedName>
    <alternativeName>
        <fullName evidence="6">NAD(+)-dependent succinic semialdehyde dehydrogenase</fullName>
    </alternativeName>
</protein>
<comment type="catalytic activity">
    <reaction evidence="8">
        <text>succinate semialdehyde + NAD(+) + H2O = succinate + NADH + 2 H(+)</text>
        <dbReference type="Rhea" id="RHEA:13217"/>
        <dbReference type="ChEBI" id="CHEBI:15377"/>
        <dbReference type="ChEBI" id="CHEBI:15378"/>
        <dbReference type="ChEBI" id="CHEBI:30031"/>
        <dbReference type="ChEBI" id="CHEBI:57540"/>
        <dbReference type="ChEBI" id="CHEBI:57706"/>
        <dbReference type="ChEBI" id="CHEBI:57945"/>
        <dbReference type="EC" id="1.2.1.16"/>
    </reaction>
</comment>
<dbReference type="EC" id="1.2.1.24" evidence="3"/>
<dbReference type="CDD" id="cd07103">
    <property type="entry name" value="ALDH_F5_SSADH_GabD"/>
    <property type="match status" value="1"/>
</dbReference>
<dbReference type="InterPro" id="IPR016162">
    <property type="entry name" value="Ald_DH_N"/>
</dbReference>
<sequence length="957" mass="104036">MLQPPHDSRTSRQAPISTLRQPLSYLLSRTPKWAIQSINPHESGISHHSSTIWIKIGILKCLNISRGFPYEKLLLNYRYYRRLNQLIKSNPTRDIFNAASSPRCRGHGIRGVRRFAERPARGRDRGIVADGRANERAQLRAISHETKTVIPSILDASVHSTLLREGILYQSPTAPPCLDQKWCPKFRGAKIQVLDVDTFDAGIRLLSGSNGDNNQSGSPVTDVAVLNMASDFVPGGGWLSSARAEEEALCRRSTLTASLKRSFYPTPSNAVIYSPAVIVFRNSLKDGLGLIDVSDPDSLPVVSVISMAALRRPEVITGANALLGFENPNDRDRTKEKMRVILRLSAWKRHRKVALGALGCGAFRKPPGQVTNCWAEVFSEPGFGGGWWEKVVFAVIDETVFGEQGHGNGMLGYFSGEHSLFAVAVQMNKLLRPLYKNLSRPRSRYPFTIPVVSPVRRLATMHTVPPLKDKSLFIEKCYVNGEWVGAQSGQTFEVHDPSTGKLIGSCPEFSVQDTQKAINAAVTAFPSFRKTLARERARMLRRWYQLMMDNAEDIATLITWENGKPIADAKGEANYAASFFEWFSEEAPRICGDTIPSSVPGNRIVTMKEPVGVCGFITPWNFPAAMITRKIGPALAAGCSVVAKSPGETPFTANAIAELAHRAGIPKGVVNIVTADKNTPEIGLCLTTHPEIRKVSFTGSTNVGKLLMKQSSSTLKKLSFELGGNAPFIVFDDCPDLDAAVAGAIASKFRSSGQTCVCANRIYVQKGIYDEFAAKFAEKVKGFKLGHGFSEGVTHGPVIHSRAVDKVSEHVLDATAQGATVVVGGQKAPDLGSNFFHPTVLTGMTKDMKLASEETFGPVAGLFAFETEKEVVDLANRAEVGLAGYFYSKDVARIFRVAEALEVGMVGVNTGIISDPAAPFGGIKQSGFGREGSKYGVDEFLTIKTVTFGGVGGPLQE</sequence>
<evidence type="ECO:0000256" key="5">
    <source>
        <dbReference type="ARBA" id="ARBA00023002"/>
    </source>
</evidence>
<dbReference type="InterPro" id="IPR016161">
    <property type="entry name" value="Ald_DH/histidinol_DH"/>
</dbReference>
<dbReference type="InterPro" id="IPR016160">
    <property type="entry name" value="Ald_DH_CS_CYS"/>
</dbReference>
<dbReference type="PROSITE" id="PS00687">
    <property type="entry name" value="ALDEHYDE_DEHYDR_GLU"/>
    <property type="match status" value="1"/>
</dbReference>
<evidence type="ECO:0000256" key="4">
    <source>
        <dbReference type="ARBA" id="ARBA00019842"/>
    </source>
</evidence>
<evidence type="ECO:0000256" key="2">
    <source>
        <dbReference type="ARBA" id="ARBA00009986"/>
    </source>
</evidence>
<dbReference type="SUPFAM" id="SSF52949">
    <property type="entry name" value="Macro domain-like"/>
    <property type="match status" value="1"/>
</dbReference>
<dbReference type="InterPro" id="IPR050740">
    <property type="entry name" value="Aldehyde_DH_Superfamily"/>
</dbReference>
<dbReference type="SUPFAM" id="SSF53720">
    <property type="entry name" value="ALDH-like"/>
    <property type="match status" value="1"/>
</dbReference>
<dbReference type="EMBL" id="LGTZ01000262">
    <property type="protein sequence ID" value="OJD26173.1"/>
    <property type="molecule type" value="Genomic_DNA"/>
</dbReference>
<dbReference type="Pfam" id="PF10021">
    <property type="entry name" value="PARG_cat_microb"/>
    <property type="match status" value="1"/>
</dbReference>
<evidence type="ECO:0000259" key="13">
    <source>
        <dbReference type="Pfam" id="PF10021"/>
    </source>
</evidence>
<comment type="similarity">
    <text evidence="2 11">Belongs to the aldehyde dehydrogenase family.</text>
</comment>
<dbReference type="GO" id="GO:0005737">
    <property type="term" value="C:cytoplasm"/>
    <property type="evidence" value="ECO:0007669"/>
    <property type="project" value="TreeGrafter"/>
</dbReference>
<comment type="pathway">
    <text evidence="1">Amino-acid degradation; 4-aminobutanoate degradation.</text>
</comment>
<evidence type="ECO:0000313" key="14">
    <source>
        <dbReference type="EMBL" id="OJD26173.1"/>
    </source>
</evidence>
<dbReference type="FunFam" id="3.40.605.10:FF:000005">
    <property type="entry name" value="Succinate-semialdehyde dehydrogenase I"/>
    <property type="match status" value="1"/>
</dbReference>
<evidence type="ECO:0000256" key="1">
    <source>
        <dbReference type="ARBA" id="ARBA00005176"/>
    </source>
</evidence>
<reference evidence="14 15" key="1">
    <citation type="submission" date="2015-08" db="EMBL/GenBank/DDBJ databases">
        <title>Emmonsia species relationships and genome sequence.</title>
        <authorList>
            <person name="Cuomo C.A."/>
            <person name="Schwartz I.S."/>
            <person name="Kenyon C."/>
            <person name="De Hoog G.S."/>
            <person name="Govender N.P."/>
            <person name="Botha A."/>
            <person name="Moreno L."/>
            <person name="De Vries M."/>
            <person name="Munoz J.F."/>
            <person name="Stielow J.B."/>
        </authorList>
    </citation>
    <scope>NUCLEOTIDE SEQUENCE [LARGE SCALE GENOMIC DNA]</scope>
    <source>
        <strain evidence="14 15">EI222</strain>
    </source>
</reference>
<dbReference type="Proteomes" id="UP000242791">
    <property type="component" value="Unassembled WGS sequence"/>
</dbReference>
<comment type="catalytic activity">
    <reaction evidence="7">
        <text>succinate semialdehyde + NADP(+) + H2O = succinate + NADPH + 2 H(+)</text>
        <dbReference type="Rhea" id="RHEA:13213"/>
        <dbReference type="ChEBI" id="CHEBI:15377"/>
        <dbReference type="ChEBI" id="CHEBI:15378"/>
        <dbReference type="ChEBI" id="CHEBI:30031"/>
        <dbReference type="ChEBI" id="CHEBI:57706"/>
        <dbReference type="ChEBI" id="CHEBI:57783"/>
        <dbReference type="ChEBI" id="CHEBI:58349"/>
        <dbReference type="EC" id="1.2.1.16"/>
    </reaction>
</comment>
<accession>A0A1J9REU2</accession>
<name>A0A1J9REU2_9EURO</name>
<dbReference type="Gene3D" id="3.40.309.10">
    <property type="entry name" value="Aldehyde Dehydrogenase, Chain A, domain 2"/>
    <property type="match status" value="1"/>
</dbReference>
<evidence type="ECO:0000256" key="3">
    <source>
        <dbReference type="ARBA" id="ARBA00013051"/>
    </source>
</evidence>
<dbReference type="VEuPathDB" id="FungiDB:ACJ73_02447"/>
<dbReference type="STRING" id="1658174.A0A1J9REU2"/>
<evidence type="ECO:0000256" key="11">
    <source>
        <dbReference type="RuleBase" id="RU003345"/>
    </source>
</evidence>
<evidence type="ECO:0000259" key="12">
    <source>
        <dbReference type="Pfam" id="PF00171"/>
    </source>
</evidence>
<dbReference type="PROSITE" id="PS00070">
    <property type="entry name" value="ALDEHYDE_DEHYDR_CYS"/>
    <property type="match status" value="1"/>
</dbReference>
<evidence type="ECO:0000256" key="6">
    <source>
        <dbReference type="ARBA" id="ARBA00030806"/>
    </source>
</evidence>
<feature type="domain" description="Microbial-type PARG catalytic" evidence="13">
    <location>
        <begin position="187"/>
        <end position="282"/>
    </location>
</feature>
<dbReference type="PANTHER" id="PTHR43353:SF5">
    <property type="entry name" value="SUCCINATE-SEMIALDEHYDE DEHYDROGENASE, MITOCHONDRIAL"/>
    <property type="match status" value="1"/>
</dbReference>
<evidence type="ECO:0000256" key="8">
    <source>
        <dbReference type="ARBA" id="ARBA00052698"/>
    </source>
</evidence>
<dbReference type="PANTHER" id="PTHR43353">
    <property type="entry name" value="SUCCINATE-SEMIALDEHYDE DEHYDROGENASE, MITOCHONDRIAL"/>
    <property type="match status" value="1"/>
</dbReference>
<dbReference type="UniPathway" id="UPA00733"/>
<dbReference type="Gene3D" id="3.40.605.10">
    <property type="entry name" value="Aldehyde Dehydrogenase, Chain A, domain 1"/>
    <property type="match status" value="1"/>
</dbReference>
<dbReference type="InterPro" id="IPR016163">
    <property type="entry name" value="Ald_DH_C"/>
</dbReference>
<comment type="caution">
    <text evidence="14">The sequence shown here is derived from an EMBL/GenBank/DDBJ whole genome shotgun (WGS) entry which is preliminary data.</text>
</comment>
<feature type="active site" evidence="10">
    <location>
        <position position="721"/>
    </location>
</feature>
<evidence type="ECO:0000256" key="9">
    <source>
        <dbReference type="ARBA" id="ARBA00067047"/>
    </source>
</evidence>
<dbReference type="GO" id="GO:0009450">
    <property type="term" value="P:gamma-aminobutyric acid catabolic process"/>
    <property type="evidence" value="ECO:0007669"/>
    <property type="project" value="UniProtKB-UniPathway"/>
</dbReference>
<dbReference type="InterPro" id="IPR010102">
    <property type="entry name" value="Succ_semiAld_DH"/>
</dbReference>
<dbReference type="InterPro" id="IPR012664">
    <property type="entry name" value="CHP02452"/>
</dbReference>
<keyword evidence="15" id="KW-1185">Reference proteome</keyword>
<dbReference type="GO" id="GO:0004777">
    <property type="term" value="F:succinate-semialdehyde dehydrogenase (NAD+) activity"/>
    <property type="evidence" value="ECO:0007669"/>
    <property type="project" value="UniProtKB-EC"/>
</dbReference>
<dbReference type="InterPro" id="IPR015590">
    <property type="entry name" value="Aldehyde_DH_dom"/>
</dbReference>
<dbReference type="AlphaFoldDB" id="A0A1J9REU2"/>
<dbReference type="Pfam" id="PF00171">
    <property type="entry name" value="Aldedh"/>
    <property type="match status" value="1"/>
</dbReference>